<feature type="transmembrane region" description="Helical" evidence="5">
    <location>
        <begin position="107"/>
        <end position="128"/>
    </location>
</feature>
<dbReference type="GO" id="GO:0022857">
    <property type="term" value="F:transmembrane transporter activity"/>
    <property type="evidence" value="ECO:0007669"/>
    <property type="project" value="InterPro"/>
</dbReference>
<reference evidence="8" key="2">
    <citation type="journal article" date="2024" name="Nature">
        <title>Anoxygenic phototroph of the Chloroflexota uses a type I reaction centre.</title>
        <authorList>
            <person name="Tsuji J.M."/>
            <person name="Shaw N.A."/>
            <person name="Nagashima S."/>
            <person name="Venkiteswaran J.J."/>
            <person name="Schiff S.L."/>
            <person name="Watanabe T."/>
            <person name="Fukui M."/>
            <person name="Hanada S."/>
            <person name="Tank M."/>
            <person name="Neufeld J.D."/>
        </authorList>
    </citation>
    <scope>NUCLEOTIDE SEQUENCE</scope>
    <source>
        <strain evidence="8">L227-S17</strain>
    </source>
</reference>
<feature type="domain" description="Major facilitator superfamily (MFS) profile" evidence="6">
    <location>
        <begin position="12"/>
        <end position="417"/>
    </location>
</feature>
<dbReference type="PROSITE" id="PS50850">
    <property type="entry name" value="MFS"/>
    <property type="match status" value="1"/>
</dbReference>
<evidence type="ECO:0000256" key="3">
    <source>
        <dbReference type="ARBA" id="ARBA00022989"/>
    </source>
</evidence>
<dbReference type="RefSeq" id="WP_341470354.1">
    <property type="nucleotide sequence ID" value="NZ_CP128400.1"/>
</dbReference>
<feature type="transmembrane region" description="Helical" evidence="5">
    <location>
        <begin position="12"/>
        <end position="30"/>
    </location>
</feature>
<dbReference type="CDD" id="cd17355">
    <property type="entry name" value="MFS_YcxA_like"/>
    <property type="match status" value="1"/>
</dbReference>
<gene>
    <name evidence="7" type="ORF">HXX08_21890</name>
    <name evidence="8" type="ORF">OZ401_004062</name>
</gene>
<feature type="transmembrane region" description="Helical" evidence="5">
    <location>
        <begin position="271"/>
        <end position="293"/>
    </location>
</feature>
<dbReference type="Pfam" id="PF07690">
    <property type="entry name" value="MFS_1"/>
    <property type="match status" value="1"/>
</dbReference>
<feature type="transmembrane region" description="Helical" evidence="5">
    <location>
        <begin position="395"/>
        <end position="414"/>
    </location>
</feature>
<evidence type="ECO:0000256" key="4">
    <source>
        <dbReference type="ARBA" id="ARBA00023136"/>
    </source>
</evidence>
<proteinExistence type="predicted"/>
<dbReference type="PANTHER" id="PTHR11360:SF290">
    <property type="entry name" value="MONOCARBOXYLATE MFS PERMEASE"/>
    <property type="match status" value="1"/>
</dbReference>
<reference evidence="7 9" key="1">
    <citation type="submission" date="2020-06" db="EMBL/GenBank/DDBJ databases">
        <title>Anoxygenic phototrophic Chloroflexota member uses a Type I reaction center.</title>
        <authorList>
            <person name="Tsuji J.M."/>
            <person name="Shaw N.A."/>
            <person name="Nagashima S."/>
            <person name="Venkiteswaran J."/>
            <person name="Schiff S.L."/>
            <person name="Hanada S."/>
            <person name="Tank M."/>
            <person name="Neufeld J.D."/>
        </authorList>
    </citation>
    <scope>NUCLEOTIDE SEQUENCE [LARGE SCALE GENOMIC DNA]</scope>
    <source>
        <strain evidence="7">L227-S17</strain>
    </source>
</reference>
<feature type="transmembrane region" description="Helical" evidence="5">
    <location>
        <begin position="236"/>
        <end position="259"/>
    </location>
</feature>
<dbReference type="InterPro" id="IPR050327">
    <property type="entry name" value="Proton-linked_MCT"/>
</dbReference>
<evidence type="ECO:0000256" key="5">
    <source>
        <dbReference type="SAM" id="Phobius"/>
    </source>
</evidence>
<sequence>MKDRAASPRFHYAWVIAIITFLTLLTTAGIRSTPGVLLVPLGEDFHWDRATVSLAIAINLVLFGLFGPFAAALMDRFGVRRVMLIAFGTIACALLLTTVMTEPWQLYILWGIMVGISTGATATVLAAFVTNRWFVKQRGLVLGIMTASNATGQLVFLPLLATLITTFGWRAASWTTLTAIIILFPIVAIFMRNRPSDKGLKAYGAEPDAVEPERSTGNPFANAINGLLRGLRSRDFWLLSGSFFICGATTNGLIGTHLIPASMDHGIPEVTAASLLALIGVFDIIGTTASGWLSDRVDNRVLLAWYYGLRGLSLLFLPYALGTGFLSLAVFIVFYGLDWVATVPPTVRLTADIFGKASAPVIFGWIFAAHQLGAAFASFGAGALYTILGDYQVSFLLAGLLSLVASGLVIRIGHKSGKTPTTLSEASNQAA</sequence>
<evidence type="ECO:0000313" key="10">
    <source>
        <dbReference type="Proteomes" id="UP001431572"/>
    </source>
</evidence>
<evidence type="ECO:0000256" key="1">
    <source>
        <dbReference type="ARBA" id="ARBA00004651"/>
    </source>
</evidence>
<keyword evidence="10" id="KW-1185">Reference proteome</keyword>
<feature type="transmembrane region" description="Helical" evidence="5">
    <location>
        <begin position="171"/>
        <end position="191"/>
    </location>
</feature>
<dbReference type="EMBL" id="JACATZ010000003">
    <property type="protein sequence ID" value="NWJ48518.1"/>
    <property type="molecule type" value="Genomic_DNA"/>
</dbReference>
<keyword evidence="2 5" id="KW-0812">Transmembrane</keyword>
<dbReference type="PANTHER" id="PTHR11360">
    <property type="entry name" value="MONOCARBOXYLATE TRANSPORTER"/>
    <property type="match status" value="1"/>
</dbReference>
<evidence type="ECO:0000313" key="7">
    <source>
        <dbReference type="EMBL" id="NWJ48518.1"/>
    </source>
</evidence>
<evidence type="ECO:0000259" key="6">
    <source>
        <dbReference type="PROSITE" id="PS50850"/>
    </source>
</evidence>
<keyword evidence="4 5" id="KW-0472">Membrane</keyword>
<feature type="transmembrane region" description="Helical" evidence="5">
    <location>
        <begin position="140"/>
        <end position="165"/>
    </location>
</feature>
<evidence type="ECO:0000313" key="9">
    <source>
        <dbReference type="Proteomes" id="UP000521676"/>
    </source>
</evidence>
<feature type="transmembrane region" description="Helical" evidence="5">
    <location>
        <begin position="314"/>
        <end position="337"/>
    </location>
</feature>
<name>A0A8T7M8M5_9CHLR</name>
<accession>A0A8T7M8M5</accession>
<dbReference type="GO" id="GO:0005886">
    <property type="term" value="C:plasma membrane"/>
    <property type="evidence" value="ECO:0007669"/>
    <property type="project" value="UniProtKB-SubCell"/>
</dbReference>
<organism evidence="7 9">
    <name type="scientific">Candidatus Chlorohelix allophototropha</name>
    <dbReference type="NCBI Taxonomy" id="3003348"/>
    <lineage>
        <taxon>Bacteria</taxon>
        <taxon>Bacillati</taxon>
        <taxon>Chloroflexota</taxon>
        <taxon>Chloroflexia</taxon>
        <taxon>Candidatus Chloroheliales</taxon>
        <taxon>Candidatus Chloroheliaceae</taxon>
        <taxon>Candidatus Chlorohelix</taxon>
    </lineage>
</organism>
<dbReference type="SUPFAM" id="SSF103473">
    <property type="entry name" value="MFS general substrate transporter"/>
    <property type="match status" value="1"/>
</dbReference>
<evidence type="ECO:0000256" key="2">
    <source>
        <dbReference type="ARBA" id="ARBA00022692"/>
    </source>
</evidence>
<feature type="transmembrane region" description="Helical" evidence="5">
    <location>
        <begin position="357"/>
        <end position="388"/>
    </location>
</feature>
<dbReference type="InterPro" id="IPR020846">
    <property type="entry name" value="MFS_dom"/>
</dbReference>
<protein>
    <submittedName>
        <fullName evidence="7">MFS transporter</fullName>
    </submittedName>
</protein>
<dbReference type="EMBL" id="CP128400">
    <property type="protein sequence ID" value="WJW68450.1"/>
    <property type="molecule type" value="Genomic_DNA"/>
</dbReference>
<feature type="transmembrane region" description="Helical" evidence="5">
    <location>
        <begin position="50"/>
        <end position="70"/>
    </location>
</feature>
<comment type="subcellular location">
    <subcellularLocation>
        <location evidence="1">Cell membrane</location>
        <topology evidence="1">Multi-pass membrane protein</topology>
    </subcellularLocation>
</comment>
<keyword evidence="3 5" id="KW-1133">Transmembrane helix</keyword>
<dbReference type="AlphaFoldDB" id="A0A8T7M8M5"/>
<dbReference type="Gene3D" id="1.20.1250.20">
    <property type="entry name" value="MFS general substrate transporter like domains"/>
    <property type="match status" value="2"/>
</dbReference>
<evidence type="ECO:0000313" key="8">
    <source>
        <dbReference type="EMBL" id="WJW68450.1"/>
    </source>
</evidence>
<feature type="transmembrane region" description="Helical" evidence="5">
    <location>
        <begin position="82"/>
        <end position="101"/>
    </location>
</feature>
<dbReference type="Proteomes" id="UP000521676">
    <property type="component" value="Unassembled WGS sequence"/>
</dbReference>
<dbReference type="InterPro" id="IPR036259">
    <property type="entry name" value="MFS_trans_sf"/>
</dbReference>
<dbReference type="InterPro" id="IPR011701">
    <property type="entry name" value="MFS"/>
</dbReference>
<dbReference type="Proteomes" id="UP001431572">
    <property type="component" value="Chromosome 2"/>
</dbReference>